<dbReference type="FunFam" id="3.80.10.10:FF:000041">
    <property type="entry name" value="LRR receptor-like serine/threonine-protein kinase ERECTA"/>
    <property type="match status" value="1"/>
</dbReference>
<accession>A0AAD4IZ96</accession>
<dbReference type="InterPro" id="IPR001611">
    <property type="entry name" value="Leu-rich_rpt"/>
</dbReference>
<comment type="similarity">
    <text evidence="2">Belongs to the RLP family.</text>
</comment>
<organism evidence="14 15">
    <name type="scientific">Perilla frutescens var. hirtella</name>
    <name type="common">Perilla citriodora</name>
    <name type="synonym">Perilla setoyensis</name>
    <dbReference type="NCBI Taxonomy" id="608512"/>
    <lineage>
        <taxon>Eukaryota</taxon>
        <taxon>Viridiplantae</taxon>
        <taxon>Streptophyta</taxon>
        <taxon>Embryophyta</taxon>
        <taxon>Tracheophyta</taxon>
        <taxon>Spermatophyta</taxon>
        <taxon>Magnoliopsida</taxon>
        <taxon>eudicotyledons</taxon>
        <taxon>Gunneridae</taxon>
        <taxon>Pentapetalae</taxon>
        <taxon>asterids</taxon>
        <taxon>lamiids</taxon>
        <taxon>Lamiales</taxon>
        <taxon>Lamiaceae</taxon>
        <taxon>Nepetoideae</taxon>
        <taxon>Elsholtzieae</taxon>
        <taxon>Perilla</taxon>
    </lineage>
</organism>
<evidence type="ECO:0000256" key="2">
    <source>
        <dbReference type="ARBA" id="ARBA00009592"/>
    </source>
</evidence>
<dbReference type="FunFam" id="3.80.10.10:FF:000111">
    <property type="entry name" value="LRR receptor-like serine/threonine-protein kinase ERECTA"/>
    <property type="match status" value="1"/>
</dbReference>
<gene>
    <name evidence="14" type="ORF">C2S53_011782</name>
</gene>
<dbReference type="AlphaFoldDB" id="A0AAD4IZ96"/>
<keyword evidence="10" id="KW-0325">Glycoprotein</keyword>
<feature type="transmembrane region" description="Helical" evidence="11">
    <location>
        <begin position="962"/>
        <end position="984"/>
    </location>
</feature>
<keyword evidence="3" id="KW-1003">Cell membrane</keyword>
<comment type="subcellular location">
    <subcellularLocation>
        <location evidence="1">Cell membrane</location>
        <topology evidence="1">Single-pass type I membrane protein</topology>
    </subcellularLocation>
</comment>
<evidence type="ECO:0000256" key="3">
    <source>
        <dbReference type="ARBA" id="ARBA00022475"/>
    </source>
</evidence>
<comment type="caution">
    <text evidence="14">The sequence shown here is derived from an EMBL/GenBank/DDBJ whole genome shotgun (WGS) entry which is preliminary data.</text>
</comment>
<dbReference type="EMBL" id="SDAM02000368">
    <property type="protein sequence ID" value="KAH6824285.1"/>
    <property type="molecule type" value="Genomic_DNA"/>
</dbReference>
<evidence type="ECO:0000256" key="5">
    <source>
        <dbReference type="ARBA" id="ARBA00022692"/>
    </source>
</evidence>
<dbReference type="SUPFAM" id="SSF52058">
    <property type="entry name" value="L domain-like"/>
    <property type="match status" value="2"/>
</dbReference>
<dbReference type="Proteomes" id="UP001190926">
    <property type="component" value="Unassembled WGS sequence"/>
</dbReference>
<dbReference type="InterPro" id="IPR032675">
    <property type="entry name" value="LRR_dom_sf"/>
</dbReference>
<evidence type="ECO:0000256" key="1">
    <source>
        <dbReference type="ARBA" id="ARBA00004251"/>
    </source>
</evidence>
<dbReference type="GO" id="GO:0006952">
    <property type="term" value="P:defense response"/>
    <property type="evidence" value="ECO:0007669"/>
    <property type="project" value="UniProtKB-ARBA"/>
</dbReference>
<dbReference type="InterPro" id="IPR003591">
    <property type="entry name" value="Leu-rich_rpt_typical-subtyp"/>
</dbReference>
<keyword evidence="15" id="KW-1185">Reference proteome</keyword>
<evidence type="ECO:0000256" key="6">
    <source>
        <dbReference type="ARBA" id="ARBA00022729"/>
    </source>
</evidence>
<dbReference type="GO" id="GO:0051707">
    <property type="term" value="P:response to other organism"/>
    <property type="evidence" value="ECO:0007669"/>
    <property type="project" value="UniProtKB-ARBA"/>
</dbReference>
<dbReference type="PANTHER" id="PTHR48063">
    <property type="entry name" value="LRR RECEPTOR-LIKE KINASE"/>
    <property type="match status" value="1"/>
</dbReference>
<dbReference type="PANTHER" id="PTHR48063:SF98">
    <property type="entry name" value="LRR RECEPTOR-LIKE SERINE_THREONINE-PROTEIN KINASE FLS2"/>
    <property type="match status" value="1"/>
</dbReference>
<dbReference type="Gene3D" id="3.80.10.10">
    <property type="entry name" value="Ribonuclease Inhibitor"/>
    <property type="match status" value="4"/>
</dbReference>
<feature type="domain" description="Leucine-rich repeat-containing N-terminal plant-type" evidence="13">
    <location>
        <begin position="36"/>
        <end position="72"/>
    </location>
</feature>
<evidence type="ECO:0000256" key="11">
    <source>
        <dbReference type="SAM" id="Phobius"/>
    </source>
</evidence>
<proteinExistence type="inferred from homology"/>
<feature type="chain" id="PRO_5042010009" description="Leucine-rich repeat-containing N-terminal plant-type domain-containing protein" evidence="12">
    <location>
        <begin position="28"/>
        <end position="1022"/>
    </location>
</feature>
<dbReference type="FunFam" id="3.80.10.10:FF:000095">
    <property type="entry name" value="LRR receptor-like serine/threonine-protein kinase GSO1"/>
    <property type="match status" value="1"/>
</dbReference>
<dbReference type="InterPro" id="IPR046956">
    <property type="entry name" value="RLP23-like"/>
</dbReference>
<sequence>MMSGSNPTLATLFLLLILFSMTCFTKSNPIFCPLLEKQSLLTLKNSLQDPDHELSSWDGEVSCCSWKGVVCNNSTGHVHELHLHGLKGPINPSLHNLKYLRYLDLSLNNFRQTIPSFIGSSFPNLEYLNLSFSGFHGKVPHNIGNLSYLQSLDLAGFPYMVSIDQLKYHSLDLVRAPQMAFADVVKCPNLLHVDSLEWLSGLSKLEYLNMNYVNLSKATGDWLQVINTAVLPSLLQLHLQNCSLDYIADPLYNVTSSLTHLDLSSNNFHSFSVPAWIFQLNNLLYLDLRNNSFIGPIPSNTNVARLEYIDLSFNFLNSTIPSWLYSSCMDLEFVVLDFNVLSGTIPPRFTNLCKMRMLSLSNNNFEGKMSDSFGNMSESFLGALEILDLERNQLSGNLIDEFGECKRLEYLILNRNSLSGTIPVNLGKLSSLTILALGGNQFTGNVPESLGQLCNLERLYIFSNKLEGIVTESLLTNLTKLRFLSASQNRLSLKVGRNWIPPFQLEVLGLGWWNLGRGAGSEIPSWLQTQKNILSYLDLSDTGISGTIPSWFWEIQILNLSHNNLHGMIPDIRGSNARFIYLSSNQLEGLLPQIGDHLRELDLSNNSFSGDIAHFLCDGTYGTYSLEILHLGGNQLRGELPDCWFKWPSLRYLSLANNNLVGNIPLSMGFLASLISLNLDNNKLSGQIPFSMHNCSKLGKIGLAGNNLGGNIPTWIGTSLVQLRILILRSNNLSGEISSEICHLNFLQILDLSNNKLSGITPRCLYNFTAMAVKRSLSNLYKVYGSERSWYTYSFFSSGGFIESALIVKKGGKLQYDTLLPLVTSIDLSMNNLSGDIPNELTSLLELGSLNMSGNHLTGSIPENIGCMKQLESLDLSRNTLWGRIPNSLALISSLAYLDLSYNNFTGRIPQGTQLQSFNASSFTGNDLCGPPLTRNCSGDGDGDGDEVRGQKEKNDTTEIEWLYVLLSLGYALGFSVVCTTLVLNKSWRDAYFGLLEWMWTKLYVYATIKWSSLTTPSAPSS</sequence>
<protein>
    <recommendedName>
        <fullName evidence="13">Leucine-rich repeat-containing N-terminal plant-type domain-containing protein</fullName>
    </recommendedName>
</protein>
<keyword evidence="5 11" id="KW-0812">Transmembrane</keyword>
<keyword evidence="6 12" id="KW-0732">Signal</keyword>
<keyword evidence="4" id="KW-0433">Leucine-rich repeat</keyword>
<evidence type="ECO:0000256" key="7">
    <source>
        <dbReference type="ARBA" id="ARBA00022737"/>
    </source>
</evidence>
<dbReference type="Pfam" id="PF00560">
    <property type="entry name" value="LRR_1"/>
    <property type="match status" value="20"/>
</dbReference>
<dbReference type="InterPro" id="IPR013210">
    <property type="entry name" value="LRR_N_plant-typ"/>
</dbReference>
<evidence type="ECO:0000313" key="15">
    <source>
        <dbReference type="Proteomes" id="UP001190926"/>
    </source>
</evidence>
<evidence type="ECO:0000313" key="14">
    <source>
        <dbReference type="EMBL" id="KAH6824285.1"/>
    </source>
</evidence>
<dbReference type="GO" id="GO:0005886">
    <property type="term" value="C:plasma membrane"/>
    <property type="evidence" value="ECO:0007669"/>
    <property type="project" value="UniProtKB-SubCell"/>
</dbReference>
<dbReference type="PRINTS" id="PR00019">
    <property type="entry name" value="LEURICHRPT"/>
</dbReference>
<dbReference type="FunFam" id="3.80.10.10:FF:000129">
    <property type="entry name" value="Leucine-rich repeat receptor-like kinase"/>
    <property type="match status" value="1"/>
</dbReference>
<evidence type="ECO:0000256" key="10">
    <source>
        <dbReference type="ARBA" id="ARBA00023180"/>
    </source>
</evidence>
<dbReference type="Pfam" id="PF08263">
    <property type="entry name" value="LRRNT_2"/>
    <property type="match status" value="1"/>
</dbReference>
<evidence type="ECO:0000256" key="8">
    <source>
        <dbReference type="ARBA" id="ARBA00022989"/>
    </source>
</evidence>
<evidence type="ECO:0000256" key="4">
    <source>
        <dbReference type="ARBA" id="ARBA00022614"/>
    </source>
</evidence>
<keyword evidence="9 11" id="KW-0472">Membrane</keyword>
<name>A0AAD4IZ96_PERFH</name>
<evidence type="ECO:0000259" key="13">
    <source>
        <dbReference type="Pfam" id="PF08263"/>
    </source>
</evidence>
<dbReference type="SMART" id="SM00369">
    <property type="entry name" value="LRR_TYP"/>
    <property type="match status" value="12"/>
</dbReference>
<keyword evidence="8 11" id="KW-1133">Transmembrane helix</keyword>
<reference evidence="14 15" key="1">
    <citation type="journal article" date="2021" name="Nat. Commun.">
        <title>Incipient diploidization of the medicinal plant Perilla within 10,000 years.</title>
        <authorList>
            <person name="Zhang Y."/>
            <person name="Shen Q."/>
            <person name="Leng L."/>
            <person name="Zhang D."/>
            <person name="Chen S."/>
            <person name="Shi Y."/>
            <person name="Ning Z."/>
            <person name="Chen S."/>
        </authorList>
    </citation>
    <scope>NUCLEOTIDE SEQUENCE [LARGE SCALE GENOMIC DNA]</scope>
    <source>
        <strain evidence="15">cv. PC099</strain>
    </source>
</reference>
<evidence type="ECO:0000256" key="12">
    <source>
        <dbReference type="SAM" id="SignalP"/>
    </source>
</evidence>
<keyword evidence="7" id="KW-0677">Repeat</keyword>
<feature type="signal peptide" evidence="12">
    <location>
        <begin position="1"/>
        <end position="27"/>
    </location>
</feature>
<evidence type="ECO:0000256" key="9">
    <source>
        <dbReference type="ARBA" id="ARBA00023136"/>
    </source>
</evidence>
<dbReference type="SUPFAM" id="SSF52047">
    <property type="entry name" value="RNI-like"/>
    <property type="match status" value="1"/>
</dbReference>